<dbReference type="KEGG" id="sis:LS215_0446"/>
<reference evidence="2 3" key="1">
    <citation type="journal article" date="2009" name="Proc. Natl. Acad. Sci. U.S.A.">
        <title>Biogeography of the Sulfolobus islandicus pan-genome.</title>
        <authorList>
            <person name="Reno M.L."/>
            <person name="Held N.L."/>
            <person name="Fields C.J."/>
            <person name="Burke P.V."/>
            <person name="Whitaker R.J."/>
        </authorList>
    </citation>
    <scope>NUCLEOTIDE SEQUENCE [LARGE SCALE GENOMIC DNA]</scope>
    <source>
        <strain evidence="3">L.S.2.15 / Lassen #1</strain>
    </source>
</reference>
<evidence type="ECO:0000313" key="2">
    <source>
        <dbReference type="EMBL" id="ACP34572.1"/>
    </source>
</evidence>
<feature type="transmembrane region" description="Helical" evidence="1">
    <location>
        <begin position="12"/>
        <end position="29"/>
    </location>
</feature>
<feature type="transmembrane region" description="Helical" evidence="1">
    <location>
        <begin position="84"/>
        <end position="108"/>
    </location>
</feature>
<keyword evidence="1" id="KW-0472">Membrane</keyword>
<dbReference type="GeneID" id="7798606"/>
<sequence length="161" mass="17921">MNVIFDVLNEIHGFFGALWAGAALLNFLIRPQEKRQFERIGKFFLITSIITIITGIVIFAYIYLAPYQGNLFLVAAILRSSLDIRIRVFLNLVGGAFGLLAFGAGIVISNRIRLMIRFKEGDTRVLELRKSVSNLSKISLIFLLLSLAMMILAGSIAQVIT</sequence>
<dbReference type="HOGENOM" id="CLU_1582964_0_0_2"/>
<evidence type="ECO:0000313" key="3">
    <source>
        <dbReference type="Proteomes" id="UP000001747"/>
    </source>
</evidence>
<protein>
    <submittedName>
        <fullName evidence="2">Uncharacterized protein</fullName>
    </submittedName>
</protein>
<proteinExistence type="predicted"/>
<accession>C3MLH4</accession>
<keyword evidence="1" id="KW-1133">Transmembrane helix</keyword>
<dbReference type="Proteomes" id="UP000001747">
    <property type="component" value="Chromosome"/>
</dbReference>
<gene>
    <name evidence="2" type="ordered locus">LS215_0446</name>
</gene>
<name>C3MLH4_SACI2</name>
<organism evidence="2 3">
    <name type="scientific">Saccharolobus islandicus (strain L.S.2.15 / Lassen #1)</name>
    <name type="common">Sulfolobus islandicus</name>
    <dbReference type="NCBI Taxonomy" id="429572"/>
    <lineage>
        <taxon>Archaea</taxon>
        <taxon>Thermoproteota</taxon>
        <taxon>Thermoprotei</taxon>
        <taxon>Sulfolobales</taxon>
        <taxon>Sulfolobaceae</taxon>
        <taxon>Saccharolobus</taxon>
    </lineage>
</organism>
<keyword evidence="1" id="KW-0812">Transmembrane</keyword>
<dbReference type="EMBL" id="CP001399">
    <property type="protein sequence ID" value="ACP34572.1"/>
    <property type="molecule type" value="Genomic_DNA"/>
</dbReference>
<evidence type="ECO:0000256" key="1">
    <source>
        <dbReference type="SAM" id="Phobius"/>
    </source>
</evidence>
<feature type="transmembrane region" description="Helical" evidence="1">
    <location>
        <begin position="41"/>
        <end position="64"/>
    </location>
</feature>
<dbReference type="RefSeq" id="WP_012712996.1">
    <property type="nucleotide sequence ID" value="NC_012589.1"/>
</dbReference>
<dbReference type="AlphaFoldDB" id="C3MLH4"/>
<feature type="transmembrane region" description="Helical" evidence="1">
    <location>
        <begin position="138"/>
        <end position="160"/>
    </location>
</feature>